<evidence type="ECO:0000313" key="14">
    <source>
        <dbReference type="Proteomes" id="UP001642540"/>
    </source>
</evidence>
<sequence length="407" mass="44061">MNGSSEPSEKGPIYLDYNATTPLDPLVIEEVHRSLIEDWGNPSSSHELGRQAKAAIERSRASIARMLNANPEDIVFTSGGTEANNIALLSAIQSRSSLDNSKPHCISSNVEHDSIARVLQEQLRLGNIELSLAEVDQDGKLHLEGVLSLIRDTTCLISIMHANNESGVIMPIDEVGDRLQTINEERKRAGLRRIIFHCDAAQTIGKIGVDVEELKVDLLTIVGHKFYAPRIGALYVKHLTTGSYPIQHVFQGGGQERGFRPGTENTPMITGLGKAAELVYENLQTYTETMRKMRDLLTIQLQNAVPGIRINFAGVADKLPNTLSICIPDGLTASFVLNVGCKDKLLASLGAACHSNTEKPSAILLASGLSPAEASRTIRLSVGRTTTAKEVEEAVKVLKQVCLGGET</sequence>
<evidence type="ECO:0000256" key="3">
    <source>
        <dbReference type="ARBA" id="ARBA00009236"/>
    </source>
</evidence>
<evidence type="ECO:0000259" key="12">
    <source>
        <dbReference type="Pfam" id="PF00266"/>
    </source>
</evidence>
<organism evidence="13 14">
    <name type="scientific">Orchesella dallaii</name>
    <dbReference type="NCBI Taxonomy" id="48710"/>
    <lineage>
        <taxon>Eukaryota</taxon>
        <taxon>Metazoa</taxon>
        <taxon>Ecdysozoa</taxon>
        <taxon>Arthropoda</taxon>
        <taxon>Hexapoda</taxon>
        <taxon>Collembola</taxon>
        <taxon>Entomobryomorpha</taxon>
        <taxon>Entomobryoidea</taxon>
        <taxon>Orchesellidae</taxon>
        <taxon>Orchesellinae</taxon>
        <taxon>Orchesella</taxon>
    </lineage>
</organism>
<keyword evidence="7" id="KW-0663">Pyridoxal phosphate</keyword>
<dbReference type="Proteomes" id="UP001642540">
    <property type="component" value="Unassembled WGS sequence"/>
</dbReference>
<feature type="domain" description="Aminotransferase class V" evidence="12">
    <location>
        <begin position="13"/>
        <end position="392"/>
    </location>
</feature>
<dbReference type="InterPro" id="IPR015422">
    <property type="entry name" value="PyrdxlP-dep_Trfase_small"/>
</dbReference>
<dbReference type="Gene3D" id="3.90.1150.10">
    <property type="entry name" value="Aspartate Aminotransferase, domain 1"/>
    <property type="match status" value="1"/>
</dbReference>
<evidence type="ECO:0000256" key="1">
    <source>
        <dbReference type="ARBA" id="ARBA00001933"/>
    </source>
</evidence>
<evidence type="ECO:0000256" key="4">
    <source>
        <dbReference type="ARBA" id="ARBA00011738"/>
    </source>
</evidence>
<comment type="similarity">
    <text evidence="3">Belongs to the class-V pyridoxal-phosphate-dependent aminotransferase family.</text>
</comment>
<reference evidence="13 14" key="1">
    <citation type="submission" date="2024-08" db="EMBL/GenBank/DDBJ databases">
        <authorList>
            <person name="Cucini C."/>
            <person name="Frati F."/>
        </authorList>
    </citation>
    <scope>NUCLEOTIDE SEQUENCE [LARGE SCALE GENOMIC DNA]</scope>
</reference>
<dbReference type="Pfam" id="PF00266">
    <property type="entry name" value="Aminotran_5"/>
    <property type="match status" value="1"/>
</dbReference>
<name>A0ABP1RTG2_9HEXA</name>
<comment type="caution">
    <text evidence="13">The sequence shown here is derived from an EMBL/GenBank/DDBJ whole genome shotgun (WGS) entry which is preliminary data.</text>
</comment>
<gene>
    <name evidence="13" type="ORF">ODALV1_LOCUS25972</name>
</gene>
<proteinExistence type="inferred from homology"/>
<evidence type="ECO:0000256" key="11">
    <source>
        <dbReference type="ARBA" id="ARBA00040554"/>
    </source>
</evidence>
<dbReference type="InterPro" id="IPR000192">
    <property type="entry name" value="Aminotrans_V_dom"/>
</dbReference>
<evidence type="ECO:0000256" key="9">
    <source>
        <dbReference type="ARBA" id="ARBA00037407"/>
    </source>
</evidence>
<evidence type="ECO:0000256" key="10">
    <source>
        <dbReference type="ARBA" id="ARBA00039054"/>
    </source>
</evidence>
<comment type="subunit">
    <text evidence="4">Homodimer.</text>
</comment>
<dbReference type="PANTHER" id="PTHR11601:SF62">
    <property type="entry name" value="SELENOCYSTEINE LYASE"/>
    <property type="match status" value="1"/>
</dbReference>
<protein>
    <recommendedName>
        <fullName evidence="11">Selenocysteine lyase</fullName>
        <ecNumber evidence="10">4.4.1.16</ecNumber>
    </recommendedName>
</protein>
<comment type="subcellular location">
    <subcellularLocation>
        <location evidence="2">Cytoplasm</location>
        <location evidence="2">Cytosol</location>
    </subcellularLocation>
</comment>
<dbReference type="PANTHER" id="PTHR11601">
    <property type="entry name" value="CYSTEINE DESULFURYLASE FAMILY MEMBER"/>
    <property type="match status" value="1"/>
</dbReference>
<dbReference type="EC" id="4.4.1.16" evidence="10"/>
<evidence type="ECO:0000256" key="2">
    <source>
        <dbReference type="ARBA" id="ARBA00004514"/>
    </source>
</evidence>
<dbReference type="SUPFAM" id="SSF53383">
    <property type="entry name" value="PLP-dependent transferases"/>
    <property type="match status" value="1"/>
</dbReference>
<accession>A0ABP1RTG2</accession>
<keyword evidence="8" id="KW-0456">Lyase</keyword>
<dbReference type="EMBL" id="CAXLJM020000108">
    <property type="protein sequence ID" value="CAL8135411.1"/>
    <property type="molecule type" value="Genomic_DNA"/>
</dbReference>
<evidence type="ECO:0000256" key="8">
    <source>
        <dbReference type="ARBA" id="ARBA00023239"/>
    </source>
</evidence>
<keyword evidence="6" id="KW-0808">Transferase</keyword>
<evidence type="ECO:0000256" key="7">
    <source>
        <dbReference type="ARBA" id="ARBA00022898"/>
    </source>
</evidence>
<dbReference type="InterPro" id="IPR016454">
    <property type="entry name" value="Cysteine_dSase"/>
</dbReference>
<evidence type="ECO:0000313" key="13">
    <source>
        <dbReference type="EMBL" id="CAL8135411.1"/>
    </source>
</evidence>
<dbReference type="Gene3D" id="1.10.260.50">
    <property type="match status" value="1"/>
</dbReference>
<dbReference type="InterPro" id="IPR015421">
    <property type="entry name" value="PyrdxlP-dep_Trfase_major"/>
</dbReference>
<keyword evidence="14" id="KW-1185">Reference proteome</keyword>
<dbReference type="PIRSF" id="PIRSF005572">
    <property type="entry name" value="NifS"/>
    <property type="match status" value="1"/>
</dbReference>
<evidence type="ECO:0000256" key="5">
    <source>
        <dbReference type="ARBA" id="ARBA00022490"/>
    </source>
</evidence>
<evidence type="ECO:0000256" key="6">
    <source>
        <dbReference type="ARBA" id="ARBA00022679"/>
    </source>
</evidence>
<dbReference type="InterPro" id="IPR015424">
    <property type="entry name" value="PyrdxlP-dep_Trfase"/>
</dbReference>
<keyword evidence="5" id="KW-0963">Cytoplasm</keyword>
<comment type="function">
    <text evidence="9">Catalyzes the decomposition of L-selenocysteine to L-alanine and elemental selenium.</text>
</comment>
<comment type="cofactor">
    <cofactor evidence="1">
        <name>pyridoxal 5'-phosphate</name>
        <dbReference type="ChEBI" id="CHEBI:597326"/>
    </cofactor>
</comment>
<dbReference type="Gene3D" id="3.40.640.10">
    <property type="entry name" value="Type I PLP-dependent aspartate aminotransferase-like (Major domain)"/>
    <property type="match status" value="1"/>
</dbReference>